<proteinExistence type="predicted"/>
<feature type="compositionally biased region" description="Low complexity" evidence="1">
    <location>
        <begin position="76"/>
        <end position="90"/>
    </location>
</feature>
<organism evidence="3 4">
    <name type="scientific">Coccomyxa subellipsoidea (strain C-169)</name>
    <name type="common">Green microalga</name>
    <dbReference type="NCBI Taxonomy" id="574566"/>
    <lineage>
        <taxon>Eukaryota</taxon>
        <taxon>Viridiplantae</taxon>
        <taxon>Chlorophyta</taxon>
        <taxon>core chlorophytes</taxon>
        <taxon>Trebouxiophyceae</taxon>
        <taxon>Trebouxiophyceae incertae sedis</taxon>
        <taxon>Coccomyxaceae</taxon>
        <taxon>Coccomyxa</taxon>
        <taxon>Coccomyxa subellipsoidea</taxon>
    </lineage>
</organism>
<accession>I0YV98</accession>
<dbReference type="RefSeq" id="XP_005646861.1">
    <property type="nucleotide sequence ID" value="XM_005646804.1"/>
</dbReference>
<dbReference type="OrthoDB" id="10478239at2759"/>
<dbReference type="KEGG" id="csl:COCSUDRAFT_42655"/>
<keyword evidence="2" id="KW-1133">Transmembrane helix</keyword>
<dbReference type="GeneID" id="17040303"/>
<gene>
    <name evidence="3" type="ORF">COCSUDRAFT_42655</name>
</gene>
<feature type="transmembrane region" description="Helical" evidence="2">
    <location>
        <begin position="434"/>
        <end position="453"/>
    </location>
</feature>
<keyword evidence="4" id="KW-1185">Reference proteome</keyword>
<keyword evidence="2" id="KW-0472">Membrane</keyword>
<evidence type="ECO:0000313" key="4">
    <source>
        <dbReference type="Proteomes" id="UP000007264"/>
    </source>
</evidence>
<reference evidence="3 4" key="1">
    <citation type="journal article" date="2012" name="Genome Biol.">
        <title>The genome of the polar eukaryotic microalga coccomyxa subellipsoidea reveals traits of cold adaptation.</title>
        <authorList>
            <person name="Blanc G."/>
            <person name="Agarkova I."/>
            <person name="Grimwood J."/>
            <person name="Kuo A."/>
            <person name="Brueggeman A."/>
            <person name="Dunigan D."/>
            <person name="Gurnon J."/>
            <person name="Ladunga I."/>
            <person name="Lindquist E."/>
            <person name="Lucas S."/>
            <person name="Pangilinan J."/>
            <person name="Proschold T."/>
            <person name="Salamov A."/>
            <person name="Schmutz J."/>
            <person name="Weeks D."/>
            <person name="Yamada T."/>
            <person name="Claverie J.M."/>
            <person name="Grigoriev I."/>
            <person name="Van Etten J."/>
            <person name="Lomsadze A."/>
            <person name="Borodovsky M."/>
        </authorList>
    </citation>
    <scope>NUCLEOTIDE SEQUENCE [LARGE SCALE GENOMIC DNA]</scope>
    <source>
        <strain evidence="3 4">C-169</strain>
    </source>
</reference>
<keyword evidence="2" id="KW-0812">Transmembrane</keyword>
<protein>
    <submittedName>
        <fullName evidence="3">Uncharacterized protein</fullName>
    </submittedName>
</protein>
<dbReference type="EMBL" id="AGSI01000010">
    <property type="protein sequence ID" value="EIE22317.1"/>
    <property type="molecule type" value="Genomic_DNA"/>
</dbReference>
<dbReference type="Proteomes" id="UP000007264">
    <property type="component" value="Unassembled WGS sequence"/>
</dbReference>
<evidence type="ECO:0000256" key="2">
    <source>
        <dbReference type="SAM" id="Phobius"/>
    </source>
</evidence>
<feature type="transmembrane region" description="Helical" evidence="2">
    <location>
        <begin position="387"/>
        <end position="414"/>
    </location>
</feature>
<comment type="caution">
    <text evidence="3">The sequence shown here is derived from an EMBL/GenBank/DDBJ whole genome shotgun (WGS) entry which is preliminary data.</text>
</comment>
<sequence>MVGYQYGVNRQPEQPRLAASDSRSAEEDDAVPDTDWVDNRNFAAIELRTSGAAAAGAIQREAESHSQGRLYASGDAAPAATPASAASNATQLPASNTAVCAASQDKPIERSSEGVGASGQQGAEEELPFVHVLTPRGEGSDEEPTEASPCTPASSSPGSVADGAGSSDAGTAAEAASRRDPDTGAGECFGSPMEERVAGSAECSSSGRGTVGFVQSMDETPGLQRLRWAMGGDGGQWPQLDHWDEATAFWAAFSRQLNINPEALSAGERVQLAGVLLQAWTAFQQKGHHEVTSQLRAEANVHHAVQATAAQQASAVKQARFQHDLHSKQLAHFRSALGDGLLFGMVVMLASAGVCGYWSGVGDLLFGHCRPMSSVGAFSILRPWAALDFGGVLVCWAGALSDVLVAAVVMLLVGRHMAATGALVGAHGAPLRKLALGLGAGCGAAGYFVIHRLHGDARRWLLGWEAWVALHVLVAWFMPSVLRALAAQPQAGGVPGLGSHLRSTKGQKWVDCLGLPGYHVMMVALIPALVGYAPFSRRLSALQLLRSLVASL</sequence>
<feature type="transmembrane region" description="Helical" evidence="2">
    <location>
        <begin position="460"/>
        <end position="478"/>
    </location>
</feature>
<feature type="compositionally biased region" description="Acidic residues" evidence="1">
    <location>
        <begin position="26"/>
        <end position="36"/>
    </location>
</feature>
<feature type="region of interest" description="Disordered" evidence="1">
    <location>
        <begin position="1"/>
        <end position="37"/>
    </location>
</feature>
<dbReference type="AlphaFoldDB" id="I0YV98"/>
<feature type="transmembrane region" description="Helical" evidence="2">
    <location>
        <begin position="517"/>
        <end position="535"/>
    </location>
</feature>
<feature type="transmembrane region" description="Helical" evidence="2">
    <location>
        <begin position="341"/>
        <end position="366"/>
    </location>
</feature>
<evidence type="ECO:0000313" key="3">
    <source>
        <dbReference type="EMBL" id="EIE22317.1"/>
    </source>
</evidence>
<name>I0YV98_COCSC</name>
<feature type="region of interest" description="Disordered" evidence="1">
    <location>
        <begin position="52"/>
        <end position="190"/>
    </location>
</feature>
<feature type="compositionally biased region" description="Low complexity" evidence="1">
    <location>
        <begin position="153"/>
        <end position="175"/>
    </location>
</feature>
<evidence type="ECO:0000256" key="1">
    <source>
        <dbReference type="SAM" id="MobiDB-lite"/>
    </source>
</evidence>